<evidence type="ECO:0000313" key="2">
    <source>
        <dbReference type="EMBL" id="KAA8543050.1"/>
    </source>
</evidence>
<dbReference type="EMBL" id="CM018034">
    <property type="protein sequence ID" value="KAA8543050.1"/>
    <property type="molecule type" value="Genomic_DNA"/>
</dbReference>
<gene>
    <name evidence="2" type="ORF">F0562_021455</name>
</gene>
<sequence>MKDQLSLNDEEECDSPRAAAAYYWWRSAAKFEECARFKLDIPNLSKITPKLKILKEMERLALIAAEGLGELRHKLFTYRSGDFWVPTGGLKKEEMDIPPLNTILLVGFHNSGKSSLVNLLYSVLGHSGLVPFAQSSSRGASNYRSWLMEEHNVLRSMKSGFCVYDTRGFDYDRVCEGVEELSEWMTDGVHHNQLCLRAGDPVLSEDELEIPMLKSSSKFANRRVNCVMVVANVAEIYKAFKETDKKPLEALRDLFCSSALKKCNEKPILILTHGDKLSTEDRIEGRLKICEYLGVSEATGVYDIVCVTEYGFLADECDAVTTYALTEAVYRALLISDRGHLPKRNLLDWAFFLLSWLMCFMGAFFALLAHFFSKVGHRERNRLKF</sequence>
<name>A0A5J5BLF7_9ASTE</name>
<evidence type="ECO:0008006" key="4">
    <source>
        <dbReference type="Google" id="ProtNLM"/>
    </source>
</evidence>
<dbReference type="InterPro" id="IPR027417">
    <property type="entry name" value="P-loop_NTPase"/>
</dbReference>
<dbReference type="Gene3D" id="3.40.50.300">
    <property type="entry name" value="P-loop containing nucleotide triphosphate hydrolases"/>
    <property type="match status" value="1"/>
</dbReference>
<evidence type="ECO:0000256" key="1">
    <source>
        <dbReference type="SAM" id="Phobius"/>
    </source>
</evidence>
<protein>
    <recommendedName>
        <fullName evidence="4">G domain-containing protein</fullName>
    </recommendedName>
</protein>
<reference evidence="2 3" key="1">
    <citation type="submission" date="2019-09" db="EMBL/GenBank/DDBJ databases">
        <title>A chromosome-level genome assembly of the Chinese tupelo Nyssa sinensis.</title>
        <authorList>
            <person name="Yang X."/>
            <person name="Kang M."/>
            <person name="Yang Y."/>
            <person name="Xiong H."/>
            <person name="Wang M."/>
            <person name="Zhang Z."/>
            <person name="Wang Z."/>
            <person name="Wu H."/>
            <person name="Ma T."/>
            <person name="Liu J."/>
            <person name="Xi Z."/>
        </authorList>
    </citation>
    <scope>NUCLEOTIDE SEQUENCE [LARGE SCALE GENOMIC DNA]</scope>
    <source>
        <strain evidence="2">J267</strain>
        <tissue evidence="2">Leaf</tissue>
    </source>
</reference>
<keyword evidence="3" id="KW-1185">Reference proteome</keyword>
<keyword evidence="1" id="KW-0472">Membrane</keyword>
<accession>A0A5J5BLF7</accession>
<proteinExistence type="predicted"/>
<dbReference type="Proteomes" id="UP000325577">
    <property type="component" value="Linkage Group LG11"/>
</dbReference>
<keyword evidence="1" id="KW-1133">Transmembrane helix</keyword>
<evidence type="ECO:0000313" key="3">
    <source>
        <dbReference type="Proteomes" id="UP000325577"/>
    </source>
</evidence>
<dbReference type="CDD" id="cd00882">
    <property type="entry name" value="Ras_like_GTPase"/>
    <property type="match status" value="1"/>
</dbReference>
<feature type="transmembrane region" description="Helical" evidence="1">
    <location>
        <begin position="349"/>
        <end position="372"/>
    </location>
</feature>
<organism evidence="2 3">
    <name type="scientific">Nyssa sinensis</name>
    <dbReference type="NCBI Taxonomy" id="561372"/>
    <lineage>
        <taxon>Eukaryota</taxon>
        <taxon>Viridiplantae</taxon>
        <taxon>Streptophyta</taxon>
        <taxon>Embryophyta</taxon>
        <taxon>Tracheophyta</taxon>
        <taxon>Spermatophyta</taxon>
        <taxon>Magnoliopsida</taxon>
        <taxon>eudicotyledons</taxon>
        <taxon>Gunneridae</taxon>
        <taxon>Pentapetalae</taxon>
        <taxon>asterids</taxon>
        <taxon>Cornales</taxon>
        <taxon>Nyssaceae</taxon>
        <taxon>Nyssa</taxon>
    </lineage>
</organism>
<dbReference type="AlphaFoldDB" id="A0A5J5BLF7"/>
<dbReference type="PANTHER" id="PTHR14241">
    <property type="entry name" value="INTERFERON-INDUCED PROTEIN 44"/>
    <property type="match status" value="1"/>
</dbReference>
<dbReference type="SUPFAM" id="SSF52540">
    <property type="entry name" value="P-loop containing nucleoside triphosphate hydrolases"/>
    <property type="match status" value="1"/>
</dbReference>
<keyword evidence="1" id="KW-0812">Transmembrane</keyword>
<dbReference type="PANTHER" id="PTHR14241:SF24">
    <property type="entry name" value="G DOMAIN-CONTAINING PROTEIN"/>
    <property type="match status" value="1"/>
</dbReference>
<dbReference type="OrthoDB" id="740966at2759"/>